<proteinExistence type="predicted"/>
<organism evidence="1 2">
    <name type="scientific">Intestinimonas butyriciproducens</name>
    <dbReference type="NCBI Taxonomy" id="1297617"/>
    <lineage>
        <taxon>Bacteria</taxon>
        <taxon>Bacillati</taxon>
        <taxon>Bacillota</taxon>
        <taxon>Clostridia</taxon>
        <taxon>Eubacteriales</taxon>
        <taxon>Intestinimonas</taxon>
    </lineage>
</organism>
<keyword evidence="2" id="KW-1185">Reference proteome</keyword>
<sequence>MRENKYDGPVFFEKYSRTSRSTPGLERAGEWEALGALTACLDGLRRPMMLRRSARKQEP</sequence>
<reference evidence="1 2" key="1">
    <citation type="journal article" date="2015" name="Nat. Commun.">
        <title>Production of butyrate from lysine and the Amadori product fructoselysine by a human gut commensal.</title>
        <authorList>
            <person name="Bui T.P."/>
            <person name="Ritari J."/>
            <person name="Boeren S."/>
            <person name="de Waard P."/>
            <person name="Plugge C.M."/>
            <person name="de Vos W.M."/>
        </authorList>
    </citation>
    <scope>NUCLEOTIDE SEQUENCE [LARGE SCALE GENOMIC DNA]</scope>
    <source>
        <strain evidence="1 2">AF211</strain>
    </source>
</reference>
<dbReference type="EMBL" id="CP011307">
    <property type="protein sequence ID" value="ALP92956.1"/>
    <property type="molecule type" value="Genomic_DNA"/>
</dbReference>
<dbReference type="KEGG" id="ibu:IB211_00561"/>
<dbReference type="RefSeq" id="WP_058117026.1">
    <property type="nucleotide sequence ID" value="NZ_CP011307.1"/>
</dbReference>
<evidence type="ECO:0000313" key="1">
    <source>
        <dbReference type="EMBL" id="ALP92956.1"/>
    </source>
</evidence>
<evidence type="ECO:0000313" key="2">
    <source>
        <dbReference type="Proteomes" id="UP000064844"/>
    </source>
</evidence>
<protein>
    <submittedName>
        <fullName evidence="1">Uncharacterized protein</fullName>
    </submittedName>
</protein>
<dbReference type="AlphaFoldDB" id="A0A0S2W0S7"/>
<reference evidence="2" key="2">
    <citation type="submission" date="2015-04" db="EMBL/GenBank/DDBJ databases">
        <title>A butyrogenic pathway from the amino acid lysine in a human gut commensal.</title>
        <authorList>
            <person name="de Vos W.M."/>
            <person name="Bui N.T.P."/>
            <person name="Plugge C.M."/>
            <person name="Ritari J."/>
        </authorList>
    </citation>
    <scope>NUCLEOTIDE SEQUENCE [LARGE SCALE GENOMIC DNA]</scope>
    <source>
        <strain evidence="2">AF211</strain>
    </source>
</reference>
<accession>A0A0S2W0S7</accession>
<gene>
    <name evidence="1" type="ORF">IB211_00561</name>
</gene>
<dbReference type="STRING" id="1297617.IB211_00561"/>
<name>A0A0S2W0S7_9FIRM</name>
<dbReference type="Proteomes" id="UP000064844">
    <property type="component" value="Chromosome"/>
</dbReference>